<accession>W1XFS8</accession>
<reference evidence="1" key="1">
    <citation type="submission" date="2013-12" db="EMBL/GenBank/DDBJ databases">
        <title>A Varibaculum cambriense genome reconstructed from a premature infant gut community with otherwise low bacterial novelty that shifts toward anaerobic metabolism during the third week of life.</title>
        <authorList>
            <person name="Brown C.T."/>
            <person name="Sharon I."/>
            <person name="Thomas B.C."/>
            <person name="Castelle C.J."/>
            <person name="Morowitz M.J."/>
            <person name="Banfield J.F."/>
        </authorList>
    </citation>
    <scope>NUCLEOTIDE SEQUENCE</scope>
</reference>
<keyword evidence="1" id="KW-0645">Protease</keyword>
<comment type="caution">
    <text evidence="1">The sequence shown here is derived from an EMBL/GenBank/DDBJ whole genome shotgun (WGS) entry which is preliminary data.</text>
</comment>
<dbReference type="GO" id="GO:0008233">
    <property type="term" value="F:peptidase activity"/>
    <property type="evidence" value="ECO:0007669"/>
    <property type="project" value="UniProtKB-KW"/>
</dbReference>
<organism evidence="1">
    <name type="scientific">human gut metagenome</name>
    <dbReference type="NCBI Taxonomy" id="408170"/>
    <lineage>
        <taxon>unclassified sequences</taxon>
        <taxon>metagenomes</taxon>
        <taxon>organismal metagenomes</taxon>
    </lineage>
</organism>
<feature type="non-terminal residue" evidence="1">
    <location>
        <position position="69"/>
    </location>
</feature>
<dbReference type="Gene3D" id="2.60.120.1290">
    <property type="match status" value="1"/>
</dbReference>
<feature type="non-terminal residue" evidence="1">
    <location>
        <position position="1"/>
    </location>
</feature>
<proteinExistence type="predicted"/>
<dbReference type="EMBL" id="AZMM01016434">
    <property type="protein sequence ID" value="ETJ29021.1"/>
    <property type="molecule type" value="Genomic_DNA"/>
</dbReference>
<dbReference type="AlphaFoldDB" id="W1XFS8"/>
<sequence>SDYLIPGTWSIELDVINDYEGSYSIWLPISEGLNPETKFLDSNQFNTLGIPATVKNIIAVGSYNGRTNT</sequence>
<protein>
    <submittedName>
        <fullName evidence="1">Subtilisin like protein protease</fullName>
    </submittedName>
</protein>
<name>W1XFS8_9ZZZZ</name>
<gene>
    <name evidence="1" type="ORF">Q604_UNBC16434G0001</name>
</gene>
<keyword evidence="1" id="KW-0378">Hydrolase</keyword>
<dbReference type="GO" id="GO:0006508">
    <property type="term" value="P:proteolysis"/>
    <property type="evidence" value="ECO:0007669"/>
    <property type="project" value="UniProtKB-KW"/>
</dbReference>
<evidence type="ECO:0000313" key="1">
    <source>
        <dbReference type="EMBL" id="ETJ29021.1"/>
    </source>
</evidence>